<gene>
    <name evidence="1" type="ORF">K8V70_04500</name>
</gene>
<sequence length="151" mass="16894">MHVYENRTLFDLELSSVKKWMRVGQALDIAPSLLRDVAYSIGDSLTYWWDRTAGLSTPDMVGSRRYLSVIAPIDHEALVVVAPKADLELTRAYSDLDDRERFAALDLEPVRVPAGGILVVDEDEAFRVLPEPDAAAVMIRVTIEGYSFPNK</sequence>
<evidence type="ECO:0000313" key="1">
    <source>
        <dbReference type="EMBL" id="HJG37108.1"/>
    </source>
</evidence>
<reference evidence="1" key="2">
    <citation type="submission" date="2021-09" db="EMBL/GenBank/DDBJ databases">
        <authorList>
            <person name="Gilroy R."/>
        </authorList>
    </citation>
    <scope>NUCLEOTIDE SEQUENCE</scope>
    <source>
        <strain evidence="1">ChiHjej13B12-9602</strain>
    </source>
</reference>
<protein>
    <recommendedName>
        <fullName evidence="3">Evolved beta-galactosidase subunit beta</fullName>
    </recommendedName>
</protein>
<dbReference type="RefSeq" id="WP_273189656.1">
    <property type="nucleotide sequence ID" value="NZ_DYUZ01000017.1"/>
</dbReference>
<name>A0A921IU11_9ACTN</name>
<organism evidence="1 2">
    <name type="scientific">Enorma phocaeensis</name>
    <dbReference type="NCBI Taxonomy" id="1871019"/>
    <lineage>
        <taxon>Bacteria</taxon>
        <taxon>Bacillati</taxon>
        <taxon>Actinomycetota</taxon>
        <taxon>Coriobacteriia</taxon>
        <taxon>Coriobacteriales</taxon>
        <taxon>Coriobacteriaceae</taxon>
        <taxon>Enorma</taxon>
    </lineage>
</organism>
<dbReference type="Proteomes" id="UP000753256">
    <property type="component" value="Unassembled WGS sequence"/>
</dbReference>
<accession>A0A921IU11</accession>
<dbReference type="EMBL" id="DYUZ01000017">
    <property type="protein sequence ID" value="HJG37108.1"/>
    <property type="molecule type" value="Genomic_DNA"/>
</dbReference>
<evidence type="ECO:0008006" key="3">
    <source>
        <dbReference type="Google" id="ProtNLM"/>
    </source>
</evidence>
<evidence type="ECO:0000313" key="2">
    <source>
        <dbReference type="Proteomes" id="UP000753256"/>
    </source>
</evidence>
<proteinExistence type="predicted"/>
<reference evidence="1" key="1">
    <citation type="journal article" date="2021" name="PeerJ">
        <title>Extensive microbial diversity within the chicken gut microbiome revealed by metagenomics and culture.</title>
        <authorList>
            <person name="Gilroy R."/>
            <person name="Ravi A."/>
            <person name="Getino M."/>
            <person name="Pursley I."/>
            <person name="Horton D.L."/>
            <person name="Alikhan N.F."/>
            <person name="Baker D."/>
            <person name="Gharbi K."/>
            <person name="Hall N."/>
            <person name="Watson M."/>
            <person name="Adriaenssens E.M."/>
            <person name="Foster-Nyarko E."/>
            <person name="Jarju S."/>
            <person name="Secka A."/>
            <person name="Antonio M."/>
            <person name="Oren A."/>
            <person name="Chaudhuri R.R."/>
            <person name="La Ragione R."/>
            <person name="Hildebrand F."/>
            <person name="Pallen M.J."/>
        </authorList>
    </citation>
    <scope>NUCLEOTIDE SEQUENCE</scope>
    <source>
        <strain evidence="1">ChiHjej13B12-9602</strain>
    </source>
</reference>
<dbReference type="AlphaFoldDB" id="A0A921IU11"/>
<comment type="caution">
    <text evidence="1">The sequence shown here is derived from an EMBL/GenBank/DDBJ whole genome shotgun (WGS) entry which is preliminary data.</text>
</comment>